<dbReference type="Proteomes" id="UP000887579">
    <property type="component" value="Unplaced"/>
</dbReference>
<accession>A0AC34GCI7</accession>
<sequence length="53" mass="6356">MLENIKQFLNGDSEIPLQYIYYLIGLNIVTIFVFLYAVYYIQKIMNQDDDDDE</sequence>
<dbReference type="WBParaSite" id="ES5_v2.g27305.t1">
    <property type="protein sequence ID" value="ES5_v2.g27305.t1"/>
    <property type="gene ID" value="ES5_v2.g27305"/>
</dbReference>
<organism evidence="1 2">
    <name type="scientific">Panagrolaimus sp. ES5</name>
    <dbReference type="NCBI Taxonomy" id="591445"/>
    <lineage>
        <taxon>Eukaryota</taxon>
        <taxon>Metazoa</taxon>
        <taxon>Ecdysozoa</taxon>
        <taxon>Nematoda</taxon>
        <taxon>Chromadorea</taxon>
        <taxon>Rhabditida</taxon>
        <taxon>Tylenchina</taxon>
        <taxon>Panagrolaimomorpha</taxon>
        <taxon>Panagrolaimoidea</taxon>
        <taxon>Panagrolaimidae</taxon>
        <taxon>Panagrolaimus</taxon>
    </lineage>
</organism>
<name>A0AC34GCI7_9BILA</name>
<proteinExistence type="predicted"/>
<reference evidence="2" key="1">
    <citation type="submission" date="2022-11" db="UniProtKB">
        <authorList>
            <consortium name="WormBaseParasite"/>
        </authorList>
    </citation>
    <scope>IDENTIFICATION</scope>
</reference>
<protein>
    <submittedName>
        <fullName evidence="2">Photosystem II protein M</fullName>
    </submittedName>
</protein>
<evidence type="ECO:0000313" key="2">
    <source>
        <dbReference type="WBParaSite" id="ES5_v2.g27305.t1"/>
    </source>
</evidence>
<evidence type="ECO:0000313" key="1">
    <source>
        <dbReference type="Proteomes" id="UP000887579"/>
    </source>
</evidence>